<evidence type="ECO:0000313" key="2">
    <source>
        <dbReference type="EMBL" id="GGI46236.1"/>
    </source>
</evidence>
<accession>A0ABQ2BUM6</accession>
<feature type="transmembrane region" description="Helical" evidence="1">
    <location>
        <begin position="180"/>
        <end position="211"/>
    </location>
</feature>
<feature type="transmembrane region" description="Helical" evidence="1">
    <location>
        <begin position="362"/>
        <end position="381"/>
    </location>
</feature>
<feature type="transmembrane region" description="Helical" evidence="1">
    <location>
        <begin position="333"/>
        <end position="356"/>
    </location>
</feature>
<feature type="transmembrane region" description="Helical" evidence="1">
    <location>
        <begin position="302"/>
        <end position="321"/>
    </location>
</feature>
<gene>
    <name evidence="2" type="ORF">GCM10008018_16110</name>
</gene>
<name>A0ABQ2BUM6_9BACL</name>
<organism evidence="2 3">
    <name type="scientific">Paenibacillus marchantiophytorum</name>
    <dbReference type="NCBI Taxonomy" id="1619310"/>
    <lineage>
        <taxon>Bacteria</taxon>
        <taxon>Bacillati</taxon>
        <taxon>Bacillota</taxon>
        <taxon>Bacilli</taxon>
        <taxon>Bacillales</taxon>
        <taxon>Paenibacillaceae</taxon>
        <taxon>Paenibacillus</taxon>
    </lineage>
</organism>
<evidence type="ECO:0000313" key="3">
    <source>
        <dbReference type="Proteomes" id="UP000615455"/>
    </source>
</evidence>
<feature type="transmembrane region" description="Helical" evidence="1">
    <location>
        <begin position="9"/>
        <end position="29"/>
    </location>
</feature>
<feature type="transmembrane region" description="Helical" evidence="1">
    <location>
        <begin position="80"/>
        <end position="103"/>
    </location>
</feature>
<evidence type="ECO:0000256" key="1">
    <source>
        <dbReference type="SAM" id="Phobius"/>
    </source>
</evidence>
<feature type="transmembrane region" description="Helical" evidence="1">
    <location>
        <begin position="218"/>
        <end position="237"/>
    </location>
</feature>
<reference evidence="3" key="1">
    <citation type="journal article" date="2019" name="Int. J. Syst. Evol. Microbiol.">
        <title>The Global Catalogue of Microorganisms (GCM) 10K type strain sequencing project: providing services to taxonomists for standard genome sequencing and annotation.</title>
        <authorList>
            <consortium name="The Broad Institute Genomics Platform"/>
            <consortium name="The Broad Institute Genome Sequencing Center for Infectious Disease"/>
            <person name="Wu L."/>
            <person name="Ma J."/>
        </authorList>
    </citation>
    <scope>NUCLEOTIDE SEQUENCE [LARGE SCALE GENOMIC DNA]</scope>
    <source>
        <strain evidence="3">CGMCC 1.15043</strain>
    </source>
</reference>
<keyword evidence="1" id="KW-0472">Membrane</keyword>
<feature type="transmembrane region" description="Helical" evidence="1">
    <location>
        <begin position="149"/>
        <end position="168"/>
    </location>
</feature>
<dbReference type="EMBL" id="BMHE01000005">
    <property type="protein sequence ID" value="GGI46236.1"/>
    <property type="molecule type" value="Genomic_DNA"/>
</dbReference>
<protein>
    <submittedName>
        <fullName evidence="2">Uncharacterized protein</fullName>
    </submittedName>
</protein>
<keyword evidence="1" id="KW-0812">Transmembrane</keyword>
<keyword evidence="1" id="KW-1133">Transmembrane helix</keyword>
<sequence length="693" mass="79531">MITKFKEIYGYFFVLIFTVFILMILLKGSDLRIPFTYGGDSILNSLWVKSIIYNGWYLHNDYVGAPKGLDMNDFAMADTFHLLIIKIITSFTSNYALALNLYYLLTYPLVACTSFYSFRQFKISLPFAITASIIFAFLPYHYLRGESHLFLASYYMIPLIVVMIFWIWRQELTKKKIIMSIIISAVVSSTGIYYAYFSCIFLAFVASYVFLTSRKKRVLLIPVILIGVIMIGGILNLSPTLIYQFNNGKNLAVAKRSPAEAEIYALKITHLLMPAESHRFSKFKTIAQKYNEQAPLSNENKFASLGIIGSMGFIILLLSLFSRWKDENIQKLGYLNLVALLLASIGGFGAIIASFFSEIRGYNRISVFIAYFSILTIFLLIDKIKKLSFPMKSVFSLILLFFCILDQTNNAFSMQTDAIRQAFVKDKSYFQRIEESIPNESMIFQLPYIPFPEHPPVVNMTDYDHLRAYLQTKNLRWSYGAMKGRVADDWIKNEANKPLKEMVNDIVIAGFKGIYINRNGYQDRAQKLESELQLLTKSLPLENQDNSLAFYNLTDYLESIKSNYPDFENKKEAITNPVSIIWGNGFYAQEGDASKSWRWSDKNSELTLNNPSSKDKKVTLETIFYTSNSSIITLDGFLKETIQVDDSGKLYKTIITLPPGKNTIVIKSNAEQVRGTRDPRNLYFRIEDFKIYE</sequence>
<keyword evidence="3" id="KW-1185">Reference proteome</keyword>
<dbReference type="Proteomes" id="UP000615455">
    <property type="component" value="Unassembled WGS sequence"/>
</dbReference>
<dbReference type="RefSeq" id="WP_189010055.1">
    <property type="nucleotide sequence ID" value="NZ_BMHE01000005.1"/>
</dbReference>
<proteinExistence type="predicted"/>
<feature type="transmembrane region" description="Helical" evidence="1">
    <location>
        <begin position="123"/>
        <end position="142"/>
    </location>
</feature>
<comment type="caution">
    <text evidence="2">The sequence shown here is derived from an EMBL/GenBank/DDBJ whole genome shotgun (WGS) entry which is preliminary data.</text>
</comment>